<dbReference type="RefSeq" id="WP_097654132.1">
    <property type="nucleotide sequence ID" value="NZ_LYXE01000124.1"/>
</dbReference>
<reference evidence="1 2" key="1">
    <citation type="submission" date="2016-05" db="EMBL/GenBank/DDBJ databases">
        <authorList>
            <person name="Lavstsen T."/>
            <person name="Jespersen J.S."/>
        </authorList>
    </citation>
    <scope>NUCLEOTIDE SEQUENCE [LARGE SCALE GENOMIC DNA]</scope>
    <source>
        <strain evidence="1 2">B7-9</strain>
    </source>
</reference>
<sequence>MLPSETHSSVVYKKLKRYAKVLIWYTPFIERVYAWHRQRHSKTHIDRWLACGKPVPPPHAVKAEVLRHYAATYHLRILVETGTQHGHMLSALKKVFTRLYSIELDPVCYKNVRRRFHFNRRIELFCGDSANLLPEILARLHEPTLFWLDGHYNPGQKSPGKFVTPILAELTHIFAAPRLGNVIIIDDARLFHERFGYPPLAEVLSMIEQDGGWDMLIQDDSLRLVPKLEPEG</sequence>
<comment type="caution">
    <text evidence="1">The sequence shown here is derived from an EMBL/GenBank/DDBJ whole genome shotgun (WGS) entry which is preliminary data.</text>
</comment>
<dbReference type="Gene3D" id="3.40.50.150">
    <property type="entry name" value="Vaccinia Virus protein VP39"/>
    <property type="match status" value="1"/>
</dbReference>
<dbReference type="SUPFAM" id="SSF53335">
    <property type="entry name" value="S-adenosyl-L-methionine-dependent methyltransferases"/>
    <property type="match status" value="1"/>
</dbReference>
<keyword evidence="2" id="KW-1185">Reference proteome</keyword>
<dbReference type="EMBL" id="LYXE01000124">
    <property type="protein sequence ID" value="PDV97782.1"/>
    <property type="molecule type" value="Genomic_DNA"/>
</dbReference>
<dbReference type="InterPro" id="IPR029063">
    <property type="entry name" value="SAM-dependent_MTases_sf"/>
</dbReference>
<organism evidence="1 2">
    <name type="scientific">Candidatus Chloroploca asiatica</name>
    <dbReference type="NCBI Taxonomy" id="1506545"/>
    <lineage>
        <taxon>Bacteria</taxon>
        <taxon>Bacillati</taxon>
        <taxon>Chloroflexota</taxon>
        <taxon>Chloroflexia</taxon>
        <taxon>Chloroflexales</taxon>
        <taxon>Chloroflexineae</taxon>
        <taxon>Oscillochloridaceae</taxon>
        <taxon>Candidatus Chloroploca</taxon>
    </lineage>
</organism>
<dbReference type="OrthoDB" id="5329963at2"/>
<evidence type="ECO:0008006" key="3">
    <source>
        <dbReference type="Google" id="ProtNLM"/>
    </source>
</evidence>
<evidence type="ECO:0000313" key="2">
    <source>
        <dbReference type="Proteomes" id="UP000220922"/>
    </source>
</evidence>
<dbReference type="Proteomes" id="UP000220922">
    <property type="component" value="Unassembled WGS sequence"/>
</dbReference>
<proteinExistence type="predicted"/>
<evidence type="ECO:0000313" key="1">
    <source>
        <dbReference type="EMBL" id="PDV97782.1"/>
    </source>
</evidence>
<name>A0A2H3KIU7_9CHLR</name>
<dbReference type="AlphaFoldDB" id="A0A2H3KIU7"/>
<accession>A0A2H3KIU7</accession>
<protein>
    <recommendedName>
        <fullName evidence="3">Class I SAM-dependent methyltransferase</fullName>
    </recommendedName>
</protein>
<gene>
    <name evidence="1" type="ORF">A9Q02_22435</name>
</gene>